<dbReference type="GO" id="GO:0006629">
    <property type="term" value="P:lipid metabolic process"/>
    <property type="evidence" value="ECO:0007669"/>
    <property type="project" value="UniProtKB-KW"/>
</dbReference>
<comment type="similarity">
    <text evidence="3">Belongs to the CNEP1R1 family.</text>
</comment>
<dbReference type="Proteomes" id="UP000183832">
    <property type="component" value="Unassembled WGS sequence"/>
</dbReference>
<evidence type="ECO:0000313" key="12">
    <source>
        <dbReference type="EMBL" id="CRL05266.1"/>
    </source>
</evidence>
<evidence type="ECO:0000256" key="10">
    <source>
        <dbReference type="ARBA" id="ARBA00030458"/>
    </source>
</evidence>
<protein>
    <recommendedName>
        <fullName evidence="10">Transmembrane protein 188</fullName>
    </recommendedName>
</protein>
<evidence type="ECO:0000256" key="6">
    <source>
        <dbReference type="ARBA" id="ARBA00022989"/>
    </source>
</evidence>
<evidence type="ECO:0000256" key="11">
    <source>
        <dbReference type="SAM" id="Phobius"/>
    </source>
</evidence>
<reference evidence="12 13" key="1">
    <citation type="submission" date="2015-04" db="EMBL/GenBank/DDBJ databases">
        <authorList>
            <person name="Syromyatnikov M.Y."/>
            <person name="Popov V.N."/>
        </authorList>
    </citation>
    <scope>NUCLEOTIDE SEQUENCE [LARGE SCALE GENOMIC DNA]</scope>
</reference>
<keyword evidence="8 11" id="KW-0472">Membrane</keyword>
<dbReference type="PANTHER" id="PTHR20996:SF1">
    <property type="entry name" value="NUCLEAR ENVELOPE PHOSPHATASE-REGULATORY SUBUNIT 1"/>
    <property type="match status" value="1"/>
</dbReference>
<dbReference type="STRING" id="568069.A0A1J1IZX9"/>
<comment type="subcellular location">
    <subcellularLocation>
        <location evidence="2">Cytoplasm</location>
    </subcellularLocation>
    <subcellularLocation>
        <location evidence="1">Nucleus membrane</location>
        <topology evidence="1">Multi-pass membrane protein</topology>
    </subcellularLocation>
</comment>
<keyword evidence="4" id="KW-0963">Cytoplasm</keyword>
<evidence type="ECO:0000256" key="4">
    <source>
        <dbReference type="ARBA" id="ARBA00022490"/>
    </source>
</evidence>
<gene>
    <name evidence="12" type="ORF">CLUMA_CG018084</name>
</gene>
<name>A0A1J1IZX9_9DIPT</name>
<keyword evidence="5 11" id="KW-0812">Transmembrane</keyword>
<sequence>MSLEPSTCEDLKAFERRLTEVLACLQPNCLRWRIVLCIVTIISGVSAFFWLSDPQTSVLPFFDSLLNHYIFTTSALTLITLFCYGIHKLVISPQIIISRTRNVLSEFNLSCDEAGKIILRSRPNAP</sequence>
<keyword evidence="6 11" id="KW-1133">Transmembrane helix</keyword>
<dbReference type="EMBL" id="CVRI01000064">
    <property type="protein sequence ID" value="CRL05266.1"/>
    <property type="molecule type" value="Genomic_DNA"/>
</dbReference>
<evidence type="ECO:0000256" key="9">
    <source>
        <dbReference type="ARBA" id="ARBA00023242"/>
    </source>
</evidence>
<feature type="transmembrane region" description="Helical" evidence="11">
    <location>
        <begin position="32"/>
        <end position="50"/>
    </location>
</feature>
<evidence type="ECO:0000256" key="2">
    <source>
        <dbReference type="ARBA" id="ARBA00004496"/>
    </source>
</evidence>
<dbReference type="Pfam" id="PF09771">
    <property type="entry name" value="Tmemb_18A"/>
    <property type="match status" value="1"/>
</dbReference>
<dbReference type="AlphaFoldDB" id="A0A1J1IZX9"/>
<evidence type="ECO:0000256" key="1">
    <source>
        <dbReference type="ARBA" id="ARBA00004232"/>
    </source>
</evidence>
<keyword evidence="7" id="KW-0443">Lipid metabolism</keyword>
<evidence type="ECO:0000256" key="7">
    <source>
        <dbReference type="ARBA" id="ARBA00023098"/>
    </source>
</evidence>
<organism evidence="12 13">
    <name type="scientific">Clunio marinus</name>
    <dbReference type="NCBI Taxonomy" id="568069"/>
    <lineage>
        <taxon>Eukaryota</taxon>
        <taxon>Metazoa</taxon>
        <taxon>Ecdysozoa</taxon>
        <taxon>Arthropoda</taxon>
        <taxon>Hexapoda</taxon>
        <taxon>Insecta</taxon>
        <taxon>Pterygota</taxon>
        <taxon>Neoptera</taxon>
        <taxon>Endopterygota</taxon>
        <taxon>Diptera</taxon>
        <taxon>Nematocera</taxon>
        <taxon>Chironomoidea</taxon>
        <taxon>Chironomidae</taxon>
        <taxon>Clunio</taxon>
    </lineage>
</organism>
<dbReference type="GO" id="GO:0005737">
    <property type="term" value="C:cytoplasm"/>
    <property type="evidence" value="ECO:0007669"/>
    <property type="project" value="UniProtKB-SubCell"/>
</dbReference>
<dbReference type="OrthoDB" id="5786980at2759"/>
<dbReference type="InterPro" id="IPR019168">
    <property type="entry name" value="NEP1-R1"/>
</dbReference>
<feature type="transmembrane region" description="Helical" evidence="11">
    <location>
        <begin position="70"/>
        <end position="91"/>
    </location>
</feature>
<dbReference type="GO" id="GO:0031965">
    <property type="term" value="C:nuclear membrane"/>
    <property type="evidence" value="ECO:0007669"/>
    <property type="project" value="UniProtKB-SubCell"/>
</dbReference>
<proteinExistence type="inferred from homology"/>
<evidence type="ECO:0000256" key="5">
    <source>
        <dbReference type="ARBA" id="ARBA00022692"/>
    </source>
</evidence>
<evidence type="ECO:0000256" key="8">
    <source>
        <dbReference type="ARBA" id="ARBA00023136"/>
    </source>
</evidence>
<keyword evidence="9" id="KW-0539">Nucleus</keyword>
<evidence type="ECO:0000256" key="3">
    <source>
        <dbReference type="ARBA" id="ARBA00010998"/>
    </source>
</evidence>
<dbReference type="GO" id="GO:0071595">
    <property type="term" value="C:Nem1-Spo7 phosphatase complex"/>
    <property type="evidence" value="ECO:0007669"/>
    <property type="project" value="InterPro"/>
</dbReference>
<keyword evidence="13" id="KW-1185">Reference proteome</keyword>
<accession>A0A1J1IZX9</accession>
<dbReference type="PANTHER" id="PTHR20996">
    <property type="entry name" value="NUCLEAR ENVELOPE PHOSPHATASE-REGULATORY SUBUNIT 1"/>
    <property type="match status" value="1"/>
</dbReference>
<evidence type="ECO:0000313" key="13">
    <source>
        <dbReference type="Proteomes" id="UP000183832"/>
    </source>
</evidence>